<dbReference type="GO" id="GO:0016887">
    <property type="term" value="F:ATP hydrolysis activity"/>
    <property type="evidence" value="ECO:0007669"/>
    <property type="project" value="InterPro"/>
</dbReference>
<dbReference type="InterPro" id="IPR027417">
    <property type="entry name" value="P-loop_NTPase"/>
</dbReference>
<dbReference type="AlphaFoldDB" id="T0Y7P1"/>
<dbReference type="Gene3D" id="3.40.50.300">
    <property type="entry name" value="P-loop containing nucleotide triphosphate hydrolases"/>
    <property type="match status" value="1"/>
</dbReference>
<reference evidence="2" key="1">
    <citation type="submission" date="2013-08" db="EMBL/GenBank/DDBJ databases">
        <authorList>
            <person name="Mendez C."/>
            <person name="Richter M."/>
            <person name="Ferrer M."/>
            <person name="Sanchez J."/>
        </authorList>
    </citation>
    <scope>NUCLEOTIDE SEQUENCE</scope>
</reference>
<sequence length="80" mass="8095">MSGADLKIDGLRAEVGRFRLGPISGRVPGRSASALIGPNGAGKTTLLRAIAGLAPVTDGRLWLGSEEFTHRPPSGAGSAT</sequence>
<proteinExistence type="predicted"/>
<dbReference type="SUPFAM" id="SSF52540">
    <property type="entry name" value="P-loop containing nucleoside triphosphate hydrolases"/>
    <property type="match status" value="1"/>
</dbReference>
<organism evidence="2">
    <name type="scientific">mine drainage metagenome</name>
    <dbReference type="NCBI Taxonomy" id="410659"/>
    <lineage>
        <taxon>unclassified sequences</taxon>
        <taxon>metagenomes</taxon>
        <taxon>ecological metagenomes</taxon>
    </lineage>
</organism>
<evidence type="ECO:0000313" key="2">
    <source>
        <dbReference type="EMBL" id="EQD31121.1"/>
    </source>
</evidence>
<comment type="caution">
    <text evidence="2">The sequence shown here is derived from an EMBL/GenBank/DDBJ whole genome shotgun (WGS) entry which is preliminary data.</text>
</comment>
<feature type="domain" description="ABC transporter" evidence="1">
    <location>
        <begin position="23"/>
        <end position="70"/>
    </location>
</feature>
<reference evidence="2" key="2">
    <citation type="journal article" date="2014" name="ISME J.">
        <title>Microbial stratification in low pH oxic and suboxic macroscopic growths along an acid mine drainage.</title>
        <authorList>
            <person name="Mendez-Garcia C."/>
            <person name="Mesa V."/>
            <person name="Sprenger R.R."/>
            <person name="Richter M."/>
            <person name="Diez M.S."/>
            <person name="Solano J."/>
            <person name="Bargiela R."/>
            <person name="Golyshina O.V."/>
            <person name="Manteca A."/>
            <person name="Ramos J.L."/>
            <person name="Gallego J.R."/>
            <person name="Llorente I."/>
            <person name="Martins Dos Santos V.A."/>
            <person name="Jensen O.N."/>
            <person name="Pelaez A.I."/>
            <person name="Sanchez J."/>
            <person name="Ferrer M."/>
        </authorList>
    </citation>
    <scope>NUCLEOTIDE SEQUENCE</scope>
</reference>
<dbReference type="EMBL" id="AUZY01012222">
    <property type="protein sequence ID" value="EQD31121.1"/>
    <property type="molecule type" value="Genomic_DNA"/>
</dbReference>
<protein>
    <submittedName>
        <fullName evidence="2">ABC transporter related protein</fullName>
    </submittedName>
</protein>
<name>T0Y7P1_9ZZZZ</name>
<feature type="non-terminal residue" evidence="2">
    <location>
        <position position="80"/>
    </location>
</feature>
<dbReference type="InterPro" id="IPR003439">
    <property type="entry name" value="ABC_transporter-like_ATP-bd"/>
</dbReference>
<gene>
    <name evidence="2" type="ORF">B1B_18266</name>
</gene>
<dbReference type="Pfam" id="PF00005">
    <property type="entry name" value="ABC_tran"/>
    <property type="match status" value="1"/>
</dbReference>
<accession>T0Y7P1</accession>
<dbReference type="GO" id="GO:0005524">
    <property type="term" value="F:ATP binding"/>
    <property type="evidence" value="ECO:0007669"/>
    <property type="project" value="InterPro"/>
</dbReference>
<evidence type="ECO:0000259" key="1">
    <source>
        <dbReference type="Pfam" id="PF00005"/>
    </source>
</evidence>